<accession>A0ABV8LYC8</accession>
<evidence type="ECO:0000313" key="2">
    <source>
        <dbReference type="EMBL" id="MFC4135290.1"/>
    </source>
</evidence>
<reference evidence="3" key="1">
    <citation type="journal article" date="2019" name="Int. J. Syst. Evol. Microbiol.">
        <title>The Global Catalogue of Microorganisms (GCM) 10K type strain sequencing project: providing services to taxonomists for standard genome sequencing and annotation.</title>
        <authorList>
            <consortium name="The Broad Institute Genomics Platform"/>
            <consortium name="The Broad Institute Genome Sequencing Center for Infectious Disease"/>
            <person name="Wu L."/>
            <person name="Ma J."/>
        </authorList>
    </citation>
    <scope>NUCLEOTIDE SEQUENCE [LARGE SCALE GENOMIC DNA]</scope>
    <source>
        <strain evidence="3">CGMCC 4.7289</strain>
    </source>
</reference>
<feature type="domain" description="ChrR-like cupin" evidence="1">
    <location>
        <begin position="19"/>
        <end position="115"/>
    </location>
</feature>
<dbReference type="InterPro" id="IPR011051">
    <property type="entry name" value="RmlC_Cupin_sf"/>
</dbReference>
<name>A0ABV8LYC8_9ACTN</name>
<dbReference type="SUPFAM" id="SSF51182">
    <property type="entry name" value="RmlC-like cupins"/>
    <property type="match status" value="1"/>
</dbReference>
<dbReference type="RefSeq" id="WP_253763164.1">
    <property type="nucleotide sequence ID" value="NZ_JAMZDZ010000001.1"/>
</dbReference>
<dbReference type="Pfam" id="PF12973">
    <property type="entry name" value="Cupin_7"/>
    <property type="match status" value="1"/>
</dbReference>
<keyword evidence="3" id="KW-1185">Reference proteome</keyword>
<gene>
    <name evidence="2" type="ORF">ACFOZ4_32165</name>
</gene>
<dbReference type="InterPro" id="IPR025979">
    <property type="entry name" value="ChrR-like_cupin_dom"/>
</dbReference>
<protein>
    <submittedName>
        <fullName evidence="2">Cupin domain-containing protein</fullName>
    </submittedName>
</protein>
<dbReference type="Gene3D" id="2.60.120.10">
    <property type="entry name" value="Jelly Rolls"/>
    <property type="match status" value="1"/>
</dbReference>
<evidence type="ECO:0000259" key="1">
    <source>
        <dbReference type="Pfam" id="PF12973"/>
    </source>
</evidence>
<dbReference type="EMBL" id="JBHSAY010000020">
    <property type="protein sequence ID" value="MFC4135290.1"/>
    <property type="molecule type" value="Genomic_DNA"/>
</dbReference>
<organism evidence="2 3">
    <name type="scientific">Hamadaea flava</name>
    <dbReference type="NCBI Taxonomy" id="1742688"/>
    <lineage>
        <taxon>Bacteria</taxon>
        <taxon>Bacillati</taxon>
        <taxon>Actinomycetota</taxon>
        <taxon>Actinomycetes</taxon>
        <taxon>Micromonosporales</taxon>
        <taxon>Micromonosporaceae</taxon>
        <taxon>Hamadaea</taxon>
    </lineage>
</organism>
<dbReference type="Proteomes" id="UP001595816">
    <property type="component" value="Unassembled WGS sequence"/>
</dbReference>
<dbReference type="InterPro" id="IPR014710">
    <property type="entry name" value="RmlC-like_jellyroll"/>
</dbReference>
<sequence length="132" mass="14160">MTVPVWTDTNGVAATGAEQIRRQPWMPVAGCPGVFIKELSRRGELADVLLRIEPGASTPGRPHQRIEQHIWVLEGEASIGLHRLSVGGYTVVPPGTAHPIHAIGSWGCVLLQSQIPLPADSLTEIVSTSCQQ</sequence>
<proteinExistence type="predicted"/>
<comment type="caution">
    <text evidence="2">The sequence shown here is derived from an EMBL/GenBank/DDBJ whole genome shotgun (WGS) entry which is preliminary data.</text>
</comment>
<evidence type="ECO:0000313" key="3">
    <source>
        <dbReference type="Proteomes" id="UP001595816"/>
    </source>
</evidence>